<organism evidence="6 7">
    <name type="scientific">Lophiotrema nucula</name>
    <dbReference type="NCBI Taxonomy" id="690887"/>
    <lineage>
        <taxon>Eukaryota</taxon>
        <taxon>Fungi</taxon>
        <taxon>Dikarya</taxon>
        <taxon>Ascomycota</taxon>
        <taxon>Pezizomycotina</taxon>
        <taxon>Dothideomycetes</taxon>
        <taxon>Pleosporomycetidae</taxon>
        <taxon>Pleosporales</taxon>
        <taxon>Lophiotremataceae</taxon>
        <taxon>Lophiotrema</taxon>
    </lineage>
</organism>
<dbReference type="SUPFAM" id="SSF54368">
    <property type="entry name" value="Glutamine synthetase, N-terminal domain"/>
    <property type="match status" value="1"/>
</dbReference>
<evidence type="ECO:0000256" key="1">
    <source>
        <dbReference type="ARBA" id="ARBA00021364"/>
    </source>
</evidence>
<evidence type="ECO:0000256" key="3">
    <source>
        <dbReference type="PROSITE-ProRule" id="PRU01331"/>
    </source>
</evidence>
<accession>A0A6A5YHR1</accession>
<dbReference type="InterPro" id="IPR036651">
    <property type="entry name" value="Gln_synt_N_sf"/>
</dbReference>
<comment type="similarity">
    <text evidence="3 4">Belongs to the glutamine synthetase family.</text>
</comment>
<dbReference type="OrthoDB" id="3364440at2759"/>
<dbReference type="PROSITE" id="PS51987">
    <property type="entry name" value="GS_CATALYTIC"/>
    <property type="match status" value="1"/>
</dbReference>
<evidence type="ECO:0000313" key="7">
    <source>
        <dbReference type="Proteomes" id="UP000799770"/>
    </source>
</evidence>
<dbReference type="InterPro" id="IPR014746">
    <property type="entry name" value="Gln_synth/guanido_kin_cat_dom"/>
</dbReference>
<protein>
    <recommendedName>
        <fullName evidence="1">Glutamine synthetase</fullName>
    </recommendedName>
</protein>
<dbReference type="Gene3D" id="3.30.590.10">
    <property type="entry name" value="Glutamine synthetase/guanido kinase, catalytic domain"/>
    <property type="match status" value="1"/>
</dbReference>
<name>A0A6A5YHR1_9PLEO</name>
<dbReference type="InterPro" id="IPR008146">
    <property type="entry name" value="Gln_synth_cat_dom"/>
</dbReference>
<dbReference type="GO" id="GO:0004356">
    <property type="term" value="F:glutamine synthetase activity"/>
    <property type="evidence" value="ECO:0007669"/>
    <property type="project" value="InterPro"/>
</dbReference>
<keyword evidence="2" id="KW-0436">Ligase</keyword>
<evidence type="ECO:0000256" key="2">
    <source>
        <dbReference type="ARBA" id="ARBA00022598"/>
    </source>
</evidence>
<dbReference type="Proteomes" id="UP000799770">
    <property type="component" value="Unassembled WGS sequence"/>
</dbReference>
<dbReference type="PANTHER" id="PTHR43785">
    <property type="entry name" value="GAMMA-GLUTAMYLPUTRESCINE SYNTHETASE"/>
    <property type="match status" value="1"/>
</dbReference>
<dbReference type="SUPFAM" id="SSF55931">
    <property type="entry name" value="Glutamine synthetase/guanido kinase"/>
    <property type="match status" value="1"/>
</dbReference>
<keyword evidence="7" id="KW-1185">Reference proteome</keyword>
<evidence type="ECO:0000313" key="6">
    <source>
        <dbReference type="EMBL" id="KAF2106254.1"/>
    </source>
</evidence>
<dbReference type="EMBL" id="ML977364">
    <property type="protein sequence ID" value="KAF2106254.1"/>
    <property type="molecule type" value="Genomic_DNA"/>
</dbReference>
<dbReference type="AlphaFoldDB" id="A0A6A5YHR1"/>
<proteinExistence type="inferred from homology"/>
<dbReference type="SMART" id="SM01230">
    <property type="entry name" value="Gln-synt_C"/>
    <property type="match status" value="1"/>
</dbReference>
<reference evidence="6" key="1">
    <citation type="journal article" date="2020" name="Stud. Mycol.">
        <title>101 Dothideomycetes genomes: a test case for predicting lifestyles and emergence of pathogens.</title>
        <authorList>
            <person name="Haridas S."/>
            <person name="Albert R."/>
            <person name="Binder M."/>
            <person name="Bloem J."/>
            <person name="Labutti K."/>
            <person name="Salamov A."/>
            <person name="Andreopoulos B."/>
            <person name="Baker S."/>
            <person name="Barry K."/>
            <person name="Bills G."/>
            <person name="Bluhm B."/>
            <person name="Cannon C."/>
            <person name="Castanera R."/>
            <person name="Culley D."/>
            <person name="Daum C."/>
            <person name="Ezra D."/>
            <person name="Gonzalez J."/>
            <person name="Henrissat B."/>
            <person name="Kuo A."/>
            <person name="Liang C."/>
            <person name="Lipzen A."/>
            <person name="Lutzoni F."/>
            <person name="Magnuson J."/>
            <person name="Mondo S."/>
            <person name="Nolan M."/>
            <person name="Ohm R."/>
            <person name="Pangilinan J."/>
            <person name="Park H.-J."/>
            <person name="Ramirez L."/>
            <person name="Alfaro M."/>
            <person name="Sun H."/>
            <person name="Tritt A."/>
            <person name="Yoshinaga Y."/>
            <person name="Zwiers L.-H."/>
            <person name="Turgeon B."/>
            <person name="Goodwin S."/>
            <person name="Spatafora J."/>
            <person name="Crous P."/>
            <person name="Grigoriev I."/>
        </authorList>
    </citation>
    <scope>NUCLEOTIDE SEQUENCE</scope>
    <source>
        <strain evidence="6">CBS 627.86</strain>
    </source>
</reference>
<dbReference type="GO" id="GO:0006542">
    <property type="term" value="P:glutamine biosynthetic process"/>
    <property type="evidence" value="ECO:0007669"/>
    <property type="project" value="InterPro"/>
</dbReference>
<feature type="domain" description="GS catalytic" evidence="5">
    <location>
        <begin position="113"/>
        <end position="428"/>
    </location>
</feature>
<gene>
    <name evidence="6" type="ORF">BDV96DRAFT_607485</name>
</gene>
<dbReference type="Pfam" id="PF00120">
    <property type="entry name" value="Gln-synt_C"/>
    <property type="match status" value="1"/>
</dbReference>
<sequence>MEDNIGHFLAENTVDYFRFQWVDHSGVAHAKVIPKTHCLSLAASDGTLSIAQNCLIVPIATAPECYPAGPERWTLHPDWNSLRVCGFRPNHALVMCFLNRAEPHCGVEFGRCPRMALQRALDAFGDKAQILLGYEIEFVLLNEESELVKPLDRVTGYANMAGLRGVGMLIMEDICTALDRSGILVHDFQTEVPDHLEITLQPMSPMQAIDSPILAQEAIRTLAISHNVKASLAPRPVFNGPQSGLHAHFSLNPSPENINFFLQGLLENIKSLCAFGMPHVDSYLRVVDDGAGCFIEWGTENRDMPIRRVTDDHWELRISDATANQYLFMAAVISAGIEGMEIGAQLRYKDCMEFQENLTKEKLATLGMSEEMPKCLEETILAAKHSKVLLRRMGEELLAEYVKVKEKEVEKFRGVPDNDRRKKYLAIF</sequence>
<dbReference type="PANTHER" id="PTHR43785:SF2">
    <property type="entry name" value="TYPE-1 GLUTAMINE SYNTHETASE 1"/>
    <property type="match status" value="1"/>
</dbReference>
<evidence type="ECO:0000256" key="4">
    <source>
        <dbReference type="RuleBase" id="RU000384"/>
    </source>
</evidence>
<evidence type="ECO:0000259" key="5">
    <source>
        <dbReference type="PROSITE" id="PS51987"/>
    </source>
</evidence>